<dbReference type="OrthoDB" id="4457864at2"/>
<organism evidence="2 3">
    <name type="scientific">Paracoccus liaowanqingii</name>
    <dbReference type="NCBI Taxonomy" id="2560053"/>
    <lineage>
        <taxon>Bacteria</taxon>
        <taxon>Pseudomonadati</taxon>
        <taxon>Pseudomonadota</taxon>
        <taxon>Alphaproteobacteria</taxon>
        <taxon>Rhodobacterales</taxon>
        <taxon>Paracoccaceae</taxon>
        <taxon>Paracoccus</taxon>
    </lineage>
</organism>
<dbReference type="GO" id="GO:0006355">
    <property type="term" value="P:regulation of DNA-templated transcription"/>
    <property type="evidence" value="ECO:0007669"/>
    <property type="project" value="InterPro"/>
</dbReference>
<gene>
    <name evidence="2" type="ORF">E4L95_23375</name>
</gene>
<proteinExistence type="predicted"/>
<dbReference type="RefSeq" id="WP_135819525.1">
    <property type="nucleotide sequence ID" value="NZ_SRPG01000612.1"/>
</dbReference>
<dbReference type="InterPro" id="IPR036388">
    <property type="entry name" value="WH-like_DNA-bd_sf"/>
</dbReference>
<dbReference type="Gene3D" id="1.10.10.10">
    <property type="entry name" value="Winged helix-like DNA-binding domain superfamily/Winged helix DNA-binding domain"/>
    <property type="match status" value="1"/>
</dbReference>
<dbReference type="Pfam" id="PF00196">
    <property type="entry name" value="GerE"/>
    <property type="match status" value="1"/>
</dbReference>
<evidence type="ECO:0000259" key="1">
    <source>
        <dbReference type="SMART" id="SM00421"/>
    </source>
</evidence>
<feature type="domain" description="HTH luxR-type" evidence="1">
    <location>
        <begin position="10"/>
        <end position="67"/>
    </location>
</feature>
<protein>
    <submittedName>
        <fullName evidence="2">LuxR family transcriptional regulator</fullName>
    </submittedName>
</protein>
<dbReference type="InterPro" id="IPR000792">
    <property type="entry name" value="Tscrpt_reg_LuxR_C"/>
</dbReference>
<reference evidence="2 3" key="1">
    <citation type="submission" date="2019-03" db="EMBL/GenBank/DDBJ databases">
        <authorList>
            <person name="Li J."/>
        </authorList>
    </citation>
    <scope>NUCLEOTIDE SEQUENCE [LARGE SCALE GENOMIC DNA]</scope>
    <source>
        <strain evidence="2 3">3058</strain>
    </source>
</reference>
<keyword evidence="3" id="KW-1185">Reference proteome</keyword>
<sequence>HEGARQFGVLHHLSAAETSIVQALVDGLKIEQIAQTRGTSPDTVRTQLKSIYAKTGCGRQSDVVRHVAAMVSPGQPELR</sequence>
<dbReference type="PRINTS" id="PR00038">
    <property type="entry name" value="HTHLUXR"/>
</dbReference>
<dbReference type="InterPro" id="IPR016032">
    <property type="entry name" value="Sig_transdc_resp-reg_C-effctor"/>
</dbReference>
<comment type="caution">
    <text evidence="2">The sequence shown here is derived from an EMBL/GenBank/DDBJ whole genome shotgun (WGS) entry which is preliminary data.</text>
</comment>
<accession>A0A4Z1B880</accession>
<dbReference type="AlphaFoldDB" id="A0A4Z1B880"/>
<dbReference type="SUPFAM" id="SSF46894">
    <property type="entry name" value="C-terminal effector domain of the bipartite response regulators"/>
    <property type="match status" value="1"/>
</dbReference>
<dbReference type="Proteomes" id="UP000297972">
    <property type="component" value="Unassembled WGS sequence"/>
</dbReference>
<dbReference type="GO" id="GO:0003677">
    <property type="term" value="F:DNA binding"/>
    <property type="evidence" value="ECO:0007669"/>
    <property type="project" value="InterPro"/>
</dbReference>
<feature type="non-terminal residue" evidence="2">
    <location>
        <position position="1"/>
    </location>
</feature>
<dbReference type="EMBL" id="SRPG01000612">
    <property type="protein sequence ID" value="TGN35590.1"/>
    <property type="molecule type" value="Genomic_DNA"/>
</dbReference>
<evidence type="ECO:0000313" key="2">
    <source>
        <dbReference type="EMBL" id="TGN35590.1"/>
    </source>
</evidence>
<name>A0A4Z1B880_9RHOB</name>
<dbReference type="SMART" id="SM00421">
    <property type="entry name" value="HTH_LUXR"/>
    <property type="match status" value="1"/>
</dbReference>
<evidence type="ECO:0000313" key="3">
    <source>
        <dbReference type="Proteomes" id="UP000297972"/>
    </source>
</evidence>